<dbReference type="AlphaFoldDB" id="A0A0F6MS29"/>
<dbReference type="PATRIC" id="fig|999434.4.peg.1102"/>
<evidence type="ECO:0008006" key="3">
    <source>
        <dbReference type="Google" id="ProtNLM"/>
    </source>
</evidence>
<name>A0A0F6MS29_TREDN</name>
<organism evidence="2">
    <name type="scientific">Treponema denticola OTK</name>
    <dbReference type="NCBI Taxonomy" id="999434"/>
    <lineage>
        <taxon>Bacteria</taxon>
        <taxon>Pseudomonadati</taxon>
        <taxon>Spirochaetota</taxon>
        <taxon>Spirochaetia</taxon>
        <taxon>Spirochaetales</taxon>
        <taxon>Treponemataceae</taxon>
        <taxon>Treponema</taxon>
    </lineage>
</organism>
<dbReference type="HOGENOM" id="CLU_1011723_0_0_12"/>
<dbReference type="Proteomes" id="UP000011701">
    <property type="component" value="Chromosome"/>
</dbReference>
<accession>A0A0F6MS29</accession>
<proteinExistence type="predicted"/>
<comment type="caution">
    <text evidence="2">The sequence shown here is derived from an EMBL/GenBank/DDBJ whole genome shotgun (WGS) entry which is preliminary data.</text>
</comment>
<feature type="signal peptide" evidence="1">
    <location>
        <begin position="1"/>
        <end position="19"/>
    </location>
</feature>
<evidence type="ECO:0000313" key="2">
    <source>
        <dbReference type="EMBL" id="EMB23923.1"/>
    </source>
</evidence>
<keyword evidence="1" id="KW-0732">Signal</keyword>
<dbReference type="Pfam" id="PF10895">
    <property type="entry name" value="DUF2715"/>
    <property type="match status" value="1"/>
</dbReference>
<evidence type="ECO:0000256" key="1">
    <source>
        <dbReference type="SAM" id="SignalP"/>
    </source>
</evidence>
<reference evidence="2" key="1">
    <citation type="submission" date="2012-01" db="EMBL/GenBank/DDBJ databases">
        <title>The Genome Sequence of Treponema denticola OTK.</title>
        <authorList>
            <consortium name="The Broad Institute Genome Sequencing Platform"/>
            <person name="Earl A."/>
            <person name="Ward D."/>
            <person name="Feldgarden M."/>
            <person name="Gevers D."/>
            <person name="Blanton J.M."/>
            <person name="Fenno C.J."/>
            <person name="Baranova O.V."/>
            <person name="Mathney J."/>
            <person name="Dewhirst F.E."/>
            <person name="Izard J."/>
            <person name="Young S.K."/>
            <person name="Zeng Q."/>
            <person name="Gargeya S."/>
            <person name="Fitzgerald M."/>
            <person name="Haas B."/>
            <person name="Abouelleil A."/>
            <person name="Alvarado L."/>
            <person name="Arachchi H.M."/>
            <person name="Berlin A."/>
            <person name="Chapman S.B."/>
            <person name="Gearin G."/>
            <person name="Goldberg J."/>
            <person name="Griggs A."/>
            <person name="Gujja S."/>
            <person name="Hansen M."/>
            <person name="Heiman D."/>
            <person name="Howarth C."/>
            <person name="Larimer J."/>
            <person name="Lui A."/>
            <person name="MacDonald P.J.P."/>
            <person name="McCowen C."/>
            <person name="Montmayeur A."/>
            <person name="Murphy C."/>
            <person name="Neiman D."/>
            <person name="Pearson M."/>
            <person name="Priest M."/>
            <person name="Roberts A."/>
            <person name="Saif S."/>
            <person name="Shea T."/>
            <person name="Sisk P."/>
            <person name="Stolte C."/>
            <person name="Sykes S."/>
            <person name="Wortman J."/>
            <person name="Nusbaum C."/>
            <person name="Birren B."/>
        </authorList>
    </citation>
    <scope>NUCLEOTIDE SEQUENCE [LARGE SCALE GENOMIC DNA]</scope>
    <source>
        <strain evidence="2">OTK</strain>
    </source>
</reference>
<gene>
    <name evidence="2" type="ORF">HMPREF9723_01061</name>
</gene>
<feature type="chain" id="PRO_5002508497" description="Outer membrane protein beta-barrel domain-containing protein" evidence="1">
    <location>
        <begin position="20"/>
        <end position="273"/>
    </location>
</feature>
<dbReference type="RefSeq" id="WP_002691640.1">
    <property type="nucleotide sequence ID" value="NZ_CM001797.1"/>
</dbReference>
<dbReference type="EMBL" id="AGDY01000004">
    <property type="protein sequence ID" value="EMB23923.1"/>
    <property type="molecule type" value="Genomic_DNA"/>
</dbReference>
<dbReference type="InterPro" id="IPR024471">
    <property type="entry name" value="DUF2715"/>
</dbReference>
<sequence length="273" mass="29755">MKKNILGIAIFSCMLSLSAFDFMNISGDVGIGYMNHNMVTVYNDSLKTNLAGGLEAALGHGNLTMDAPRSVDSYNALAIGLKLKMDYLYANISVGFPFTQIPTGEDPLGAKLKAIGATNKLDNSVIVDSQIGLGINILKSSPLNFFVGGGLGINYIQTKRKLPDEFVKTIKDPVTNAVLAKELNETRSIAMAGLGINVAVNYYFTKNIGISFDIKDTVYFIPMSNQRYYKGKAINGSGFTYTITKEKEKDIKSLIKYSWANNLALRLAVAFKL</sequence>
<protein>
    <recommendedName>
        <fullName evidence="3">Outer membrane protein beta-barrel domain-containing protein</fullName>
    </recommendedName>
</protein>